<keyword evidence="2" id="KW-0732">Signal</keyword>
<organism evidence="3 4">
    <name type="scientific">Candidatus Competibacter denitrificans Run_A_D11</name>
    <dbReference type="NCBI Taxonomy" id="1400863"/>
    <lineage>
        <taxon>Bacteria</taxon>
        <taxon>Pseudomonadati</taxon>
        <taxon>Pseudomonadota</taxon>
        <taxon>Gammaproteobacteria</taxon>
        <taxon>Candidatus Competibacteraceae</taxon>
        <taxon>Candidatus Competibacter</taxon>
    </lineage>
</organism>
<evidence type="ECO:0000313" key="3">
    <source>
        <dbReference type="EMBL" id="CDI04790.1"/>
    </source>
</evidence>
<reference evidence="3" key="2">
    <citation type="submission" date="2014-03" db="EMBL/GenBank/DDBJ databases">
        <title>Candidatus Competibacter-lineage genomes retrieved from metagenomes reveal functional metabolic diversity.</title>
        <authorList>
            <person name="McIlroy S.J."/>
            <person name="Albertsen M."/>
            <person name="Andresen E.K."/>
            <person name="Saunders A.M."/>
            <person name="Kristiansen R."/>
            <person name="Stokholm-Bjerregaard M."/>
            <person name="Nielsen K.L."/>
            <person name="Nielsen P.H."/>
        </authorList>
    </citation>
    <scope>NUCLEOTIDE SEQUENCE</scope>
    <source>
        <strain evidence="3">Run_A_D11</strain>
    </source>
</reference>
<dbReference type="AlphaFoldDB" id="W6MDB5"/>
<gene>
    <name evidence="3" type="ORF">BN873_p70028</name>
</gene>
<name>W6MDB5_9GAMM</name>
<protein>
    <recommendedName>
        <fullName evidence="5">Integrative conjugative element protein, RAQPRD family</fullName>
    </recommendedName>
</protein>
<evidence type="ECO:0008006" key="5">
    <source>
        <dbReference type="Google" id="ProtNLM"/>
    </source>
</evidence>
<evidence type="ECO:0000256" key="2">
    <source>
        <dbReference type="SAM" id="SignalP"/>
    </source>
</evidence>
<evidence type="ECO:0000313" key="4">
    <source>
        <dbReference type="Proteomes" id="UP000035760"/>
    </source>
</evidence>
<dbReference type="InterPro" id="IPR019110">
    <property type="entry name" value="Uncharacterised_RAQPRD"/>
</dbReference>
<proteinExistence type="predicted"/>
<dbReference type="RefSeq" id="WP_048677230.1">
    <property type="nucleotide sequence ID" value="NZ_CBTJ020000119.1"/>
</dbReference>
<dbReference type="Proteomes" id="UP000035760">
    <property type="component" value="Unassembled WGS sequence"/>
</dbReference>
<feature type="region of interest" description="Disordered" evidence="1">
    <location>
        <begin position="89"/>
        <end position="110"/>
    </location>
</feature>
<comment type="caution">
    <text evidence="3">The sequence shown here is derived from an EMBL/GenBank/DDBJ whole genome shotgun (WGS) entry which is preliminary data.</text>
</comment>
<reference evidence="3" key="1">
    <citation type="submission" date="2013-07" db="EMBL/GenBank/DDBJ databases">
        <authorList>
            <person name="McIlroy S."/>
        </authorList>
    </citation>
    <scope>NUCLEOTIDE SEQUENCE [LARGE SCALE GENOMIC DNA]</scope>
    <source>
        <strain evidence="3">Run_A_D11</strain>
    </source>
</reference>
<feature type="signal peptide" evidence="2">
    <location>
        <begin position="1"/>
        <end position="28"/>
    </location>
</feature>
<dbReference type="Pfam" id="PF09686">
    <property type="entry name" value="Plasmid_RAQPRD"/>
    <property type="match status" value="1"/>
</dbReference>
<sequence>MTRCFLSPRGRALLWAGLTSLSLSAVQAQEAPQQAAIDALIKDLDYLISYAEELQNRYRKDRAPVRFNYSALLEQLRTTRARTADYLNESHTVVHTAPPPSVKTPLTRRR</sequence>
<dbReference type="EMBL" id="CBTJ020000119">
    <property type="protein sequence ID" value="CDI04790.1"/>
    <property type="molecule type" value="Genomic_DNA"/>
</dbReference>
<accession>W6MDB5</accession>
<feature type="chain" id="PRO_5004878269" description="Integrative conjugative element protein, RAQPRD family" evidence="2">
    <location>
        <begin position="29"/>
        <end position="110"/>
    </location>
</feature>
<keyword evidence="4" id="KW-1185">Reference proteome</keyword>
<evidence type="ECO:0000256" key="1">
    <source>
        <dbReference type="SAM" id="MobiDB-lite"/>
    </source>
</evidence>